<evidence type="ECO:0000313" key="7">
    <source>
        <dbReference type="EMBL" id="MFC7331467.1"/>
    </source>
</evidence>
<feature type="domain" description="ABC transmembrane type-1" evidence="6">
    <location>
        <begin position="22"/>
        <end position="222"/>
    </location>
</feature>
<dbReference type="SUPFAM" id="SSF90123">
    <property type="entry name" value="ABC transporter transmembrane region"/>
    <property type="match status" value="1"/>
</dbReference>
<keyword evidence="4 5" id="KW-0472">Membrane</keyword>
<evidence type="ECO:0000256" key="2">
    <source>
        <dbReference type="ARBA" id="ARBA00022692"/>
    </source>
</evidence>
<gene>
    <name evidence="7" type="ORF">ACFQRF_27355</name>
</gene>
<evidence type="ECO:0000259" key="6">
    <source>
        <dbReference type="PROSITE" id="PS50929"/>
    </source>
</evidence>
<keyword evidence="3 5" id="KW-1133">Transmembrane helix</keyword>
<evidence type="ECO:0000313" key="8">
    <source>
        <dbReference type="Proteomes" id="UP001596540"/>
    </source>
</evidence>
<dbReference type="EMBL" id="JBHTBH010000022">
    <property type="protein sequence ID" value="MFC7331467.1"/>
    <property type="molecule type" value="Genomic_DNA"/>
</dbReference>
<reference evidence="8" key="1">
    <citation type="journal article" date="2019" name="Int. J. Syst. Evol. Microbiol.">
        <title>The Global Catalogue of Microorganisms (GCM) 10K type strain sequencing project: providing services to taxonomists for standard genome sequencing and annotation.</title>
        <authorList>
            <consortium name="The Broad Institute Genomics Platform"/>
            <consortium name="The Broad Institute Genome Sequencing Center for Infectious Disease"/>
            <person name="Wu L."/>
            <person name="Ma J."/>
        </authorList>
    </citation>
    <scope>NUCLEOTIDE SEQUENCE [LARGE SCALE GENOMIC DNA]</scope>
    <source>
        <strain evidence="8">CGMCC 4.7382</strain>
    </source>
</reference>
<accession>A0ABW2KNI3</accession>
<feature type="transmembrane region" description="Helical" evidence="5">
    <location>
        <begin position="21"/>
        <end position="41"/>
    </location>
</feature>
<evidence type="ECO:0000256" key="5">
    <source>
        <dbReference type="SAM" id="Phobius"/>
    </source>
</evidence>
<dbReference type="InterPro" id="IPR036640">
    <property type="entry name" value="ABC1_TM_sf"/>
</dbReference>
<name>A0ABW2KNI3_9ACTN</name>
<evidence type="ECO:0000256" key="3">
    <source>
        <dbReference type="ARBA" id="ARBA00022989"/>
    </source>
</evidence>
<comment type="subcellular location">
    <subcellularLocation>
        <location evidence="1">Cell membrane</location>
        <topology evidence="1">Multi-pass membrane protein</topology>
    </subcellularLocation>
</comment>
<keyword evidence="8" id="KW-1185">Reference proteome</keyword>
<dbReference type="Pfam" id="PF00664">
    <property type="entry name" value="ABC_membrane"/>
    <property type="match status" value="1"/>
</dbReference>
<dbReference type="RefSeq" id="WP_379874322.1">
    <property type="nucleotide sequence ID" value="NZ_JBHTBH010000022.1"/>
</dbReference>
<proteinExistence type="predicted"/>
<dbReference type="Gene3D" id="1.20.1560.10">
    <property type="entry name" value="ABC transporter type 1, transmembrane domain"/>
    <property type="match status" value="1"/>
</dbReference>
<dbReference type="PROSITE" id="PS50929">
    <property type="entry name" value="ABC_TM1F"/>
    <property type="match status" value="1"/>
</dbReference>
<feature type="transmembrane region" description="Helical" evidence="5">
    <location>
        <begin position="61"/>
        <end position="80"/>
    </location>
</feature>
<feature type="transmembrane region" description="Helical" evidence="5">
    <location>
        <begin position="166"/>
        <end position="186"/>
    </location>
</feature>
<evidence type="ECO:0000256" key="4">
    <source>
        <dbReference type="ARBA" id="ARBA00023136"/>
    </source>
</evidence>
<dbReference type="InterPro" id="IPR011527">
    <property type="entry name" value="ABC1_TM_dom"/>
</dbReference>
<protein>
    <submittedName>
        <fullName evidence="7">ABC transporter transmembrane domain-containing protein</fullName>
    </submittedName>
</protein>
<dbReference type="Proteomes" id="UP001596540">
    <property type="component" value="Unassembled WGS sequence"/>
</dbReference>
<sequence>MNAAAPAGRLPRLLAGRRRRTFAALVAVGLAQATGAVLWALLVSRAVAGMTAGPQPARTLVAWAAAAAGLAAAVGALRCAERVLAERLGQSWSAEVRLALFRRVTAAPLRTPGRGRSTGGTTLRMTGDLSALRRWASLGLARLAVALPLLAGCLVAFAVIAPAAAAAAGVVLAAGGAAAVALSSWLRAADRAARSRQARVAAHVVERIGCGQVVRAFGRERA</sequence>
<comment type="caution">
    <text evidence="7">The sequence shown here is derived from an EMBL/GenBank/DDBJ whole genome shotgun (WGS) entry which is preliminary data.</text>
</comment>
<feature type="transmembrane region" description="Helical" evidence="5">
    <location>
        <begin position="140"/>
        <end position="160"/>
    </location>
</feature>
<feature type="non-terminal residue" evidence="7">
    <location>
        <position position="222"/>
    </location>
</feature>
<organism evidence="7 8">
    <name type="scientific">Marinactinospora rubrisoli</name>
    <dbReference type="NCBI Taxonomy" id="2715399"/>
    <lineage>
        <taxon>Bacteria</taxon>
        <taxon>Bacillati</taxon>
        <taxon>Actinomycetota</taxon>
        <taxon>Actinomycetes</taxon>
        <taxon>Streptosporangiales</taxon>
        <taxon>Nocardiopsidaceae</taxon>
        <taxon>Marinactinospora</taxon>
    </lineage>
</organism>
<evidence type="ECO:0000256" key="1">
    <source>
        <dbReference type="ARBA" id="ARBA00004651"/>
    </source>
</evidence>
<keyword evidence="2 5" id="KW-0812">Transmembrane</keyword>